<reference evidence="3" key="1">
    <citation type="submission" date="2023-03" db="EMBL/GenBank/DDBJ databases">
        <title>Massive genome expansion in bonnet fungi (Mycena s.s.) driven by repeated elements and novel gene families across ecological guilds.</title>
        <authorList>
            <consortium name="Lawrence Berkeley National Laboratory"/>
            <person name="Harder C.B."/>
            <person name="Miyauchi S."/>
            <person name="Viragh M."/>
            <person name="Kuo A."/>
            <person name="Thoen E."/>
            <person name="Andreopoulos B."/>
            <person name="Lu D."/>
            <person name="Skrede I."/>
            <person name="Drula E."/>
            <person name="Henrissat B."/>
            <person name="Morin E."/>
            <person name="Kohler A."/>
            <person name="Barry K."/>
            <person name="LaButti K."/>
            <person name="Morin E."/>
            <person name="Salamov A."/>
            <person name="Lipzen A."/>
            <person name="Mereny Z."/>
            <person name="Hegedus B."/>
            <person name="Baldrian P."/>
            <person name="Stursova M."/>
            <person name="Weitz H."/>
            <person name="Taylor A."/>
            <person name="Grigoriev I.V."/>
            <person name="Nagy L.G."/>
            <person name="Martin F."/>
            <person name="Kauserud H."/>
        </authorList>
    </citation>
    <scope>NUCLEOTIDE SEQUENCE</scope>
    <source>
        <strain evidence="3">9284</strain>
    </source>
</reference>
<proteinExistence type="predicted"/>
<organism evidence="3 4">
    <name type="scientific">Roridomyces roridus</name>
    <dbReference type="NCBI Taxonomy" id="1738132"/>
    <lineage>
        <taxon>Eukaryota</taxon>
        <taxon>Fungi</taxon>
        <taxon>Dikarya</taxon>
        <taxon>Basidiomycota</taxon>
        <taxon>Agaricomycotina</taxon>
        <taxon>Agaricomycetes</taxon>
        <taxon>Agaricomycetidae</taxon>
        <taxon>Agaricales</taxon>
        <taxon>Marasmiineae</taxon>
        <taxon>Mycenaceae</taxon>
        <taxon>Roridomyces</taxon>
    </lineage>
</organism>
<feature type="signal peptide" evidence="2">
    <location>
        <begin position="1"/>
        <end position="23"/>
    </location>
</feature>
<evidence type="ECO:0000313" key="4">
    <source>
        <dbReference type="Proteomes" id="UP001221142"/>
    </source>
</evidence>
<dbReference type="AlphaFoldDB" id="A0AAD7BUE1"/>
<name>A0AAD7BUE1_9AGAR</name>
<keyword evidence="1" id="KW-0472">Membrane</keyword>
<sequence length="136" mass="14397">MIVLPQALLFLVLELFFPPLAWALPAEVVEPVEPSPPEECMECASNGADAANNAIGSGLPTSVIVAILVVIVILTIVCIYVHYRKQQKAYKVKPANNVSKQSSAGFTRLGSTADVGTVDHHEQTAGLLSSINGRAS</sequence>
<accession>A0AAD7BUE1</accession>
<gene>
    <name evidence="3" type="ORF">FB45DRAFT_915300</name>
</gene>
<evidence type="ECO:0000313" key="3">
    <source>
        <dbReference type="EMBL" id="KAJ7630365.1"/>
    </source>
</evidence>
<keyword evidence="2" id="KW-0732">Signal</keyword>
<protein>
    <submittedName>
        <fullName evidence="3">Uncharacterized protein</fullName>
    </submittedName>
</protein>
<keyword evidence="1" id="KW-1133">Transmembrane helix</keyword>
<evidence type="ECO:0000256" key="1">
    <source>
        <dbReference type="SAM" id="Phobius"/>
    </source>
</evidence>
<evidence type="ECO:0000256" key="2">
    <source>
        <dbReference type="SAM" id="SignalP"/>
    </source>
</evidence>
<dbReference type="Proteomes" id="UP001221142">
    <property type="component" value="Unassembled WGS sequence"/>
</dbReference>
<dbReference type="EMBL" id="JARKIF010000009">
    <property type="protein sequence ID" value="KAJ7630365.1"/>
    <property type="molecule type" value="Genomic_DNA"/>
</dbReference>
<feature type="transmembrane region" description="Helical" evidence="1">
    <location>
        <begin position="63"/>
        <end position="83"/>
    </location>
</feature>
<feature type="chain" id="PRO_5041929595" evidence="2">
    <location>
        <begin position="24"/>
        <end position="136"/>
    </location>
</feature>
<keyword evidence="4" id="KW-1185">Reference proteome</keyword>
<comment type="caution">
    <text evidence="3">The sequence shown here is derived from an EMBL/GenBank/DDBJ whole genome shotgun (WGS) entry which is preliminary data.</text>
</comment>
<keyword evidence="1" id="KW-0812">Transmembrane</keyword>